<dbReference type="Proteomes" id="UP000298327">
    <property type="component" value="Unassembled WGS sequence"/>
</dbReference>
<evidence type="ECO:0000256" key="13">
    <source>
        <dbReference type="ARBA" id="ARBA00023157"/>
    </source>
</evidence>
<evidence type="ECO:0000256" key="15">
    <source>
        <dbReference type="PIRSR" id="PIRSR602401-1"/>
    </source>
</evidence>
<comment type="cofactor">
    <cofactor evidence="1 15">
        <name>heme</name>
        <dbReference type="ChEBI" id="CHEBI:30413"/>
    </cofactor>
</comment>
<dbReference type="PANTHER" id="PTHR46300">
    <property type="entry name" value="P450, PUTATIVE (EUROFUNG)-RELATED-RELATED"/>
    <property type="match status" value="1"/>
</dbReference>
<dbReference type="InterPro" id="IPR001128">
    <property type="entry name" value="Cyt_P450"/>
</dbReference>
<keyword evidence="12" id="KW-0503">Monooxygenase</keyword>
<evidence type="ECO:0000256" key="10">
    <source>
        <dbReference type="ARBA" id="ARBA00023002"/>
    </source>
</evidence>
<keyword evidence="9" id="KW-0378">Hydrolase</keyword>
<keyword evidence="18" id="KW-1185">Reference proteome</keyword>
<name>A0A4Y9YG90_9AGAM</name>
<keyword evidence="8" id="KW-0255">Endonuclease</keyword>
<dbReference type="OrthoDB" id="2789670at2759"/>
<dbReference type="EMBL" id="SEOQ01000561">
    <property type="protein sequence ID" value="TFY60461.1"/>
    <property type="molecule type" value="Genomic_DNA"/>
</dbReference>
<keyword evidence="16" id="KW-0472">Membrane</keyword>
<dbReference type="PROSITE" id="PS00086">
    <property type="entry name" value="CYTOCHROME_P450"/>
    <property type="match status" value="1"/>
</dbReference>
<dbReference type="SUPFAM" id="SSF48537">
    <property type="entry name" value="Phospholipase C/P1 nuclease"/>
    <property type="match status" value="1"/>
</dbReference>
<evidence type="ECO:0000256" key="1">
    <source>
        <dbReference type="ARBA" id="ARBA00001971"/>
    </source>
</evidence>
<dbReference type="AlphaFoldDB" id="A0A4Y9YG90"/>
<protein>
    <recommendedName>
        <fullName evidence="19">Phospholipase C/P1 nuclease</fullName>
    </recommendedName>
</protein>
<dbReference type="CDD" id="cd11065">
    <property type="entry name" value="CYP64-like"/>
    <property type="match status" value="1"/>
</dbReference>
<dbReference type="GO" id="GO:0004497">
    <property type="term" value="F:monooxygenase activity"/>
    <property type="evidence" value="ECO:0007669"/>
    <property type="project" value="UniProtKB-KW"/>
</dbReference>
<evidence type="ECO:0000313" key="17">
    <source>
        <dbReference type="EMBL" id="TFY60461.1"/>
    </source>
</evidence>
<comment type="pathway">
    <text evidence="2">Secondary metabolite biosynthesis.</text>
</comment>
<evidence type="ECO:0000256" key="2">
    <source>
        <dbReference type="ARBA" id="ARBA00005179"/>
    </source>
</evidence>
<evidence type="ECO:0000256" key="11">
    <source>
        <dbReference type="ARBA" id="ARBA00023004"/>
    </source>
</evidence>
<keyword evidence="16" id="KW-0812">Transmembrane</keyword>
<evidence type="ECO:0008006" key="19">
    <source>
        <dbReference type="Google" id="ProtNLM"/>
    </source>
</evidence>
<comment type="caution">
    <text evidence="17">The sequence shown here is derived from an EMBL/GenBank/DDBJ whole genome shotgun (WGS) entry which is preliminary data.</text>
</comment>
<dbReference type="GO" id="GO:0016788">
    <property type="term" value="F:hydrolase activity, acting on ester bonds"/>
    <property type="evidence" value="ECO:0007669"/>
    <property type="project" value="InterPro"/>
</dbReference>
<keyword evidence="11 15" id="KW-0408">Iron</keyword>
<evidence type="ECO:0000256" key="12">
    <source>
        <dbReference type="ARBA" id="ARBA00023033"/>
    </source>
</evidence>
<keyword evidence="6" id="KW-0540">Nuclease</keyword>
<dbReference type="InterPro" id="IPR002401">
    <property type="entry name" value="Cyt_P450_E_grp-I"/>
</dbReference>
<evidence type="ECO:0000256" key="7">
    <source>
        <dbReference type="ARBA" id="ARBA00022723"/>
    </source>
</evidence>
<evidence type="ECO:0000256" key="3">
    <source>
        <dbReference type="ARBA" id="ARBA00009547"/>
    </source>
</evidence>
<dbReference type="GO" id="GO:0016705">
    <property type="term" value="F:oxidoreductase activity, acting on paired donors, with incorporation or reduction of molecular oxygen"/>
    <property type="evidence" value="ECO:0007669"/>
    <property type="project" value="InterPro"/>
</dbReference>
<dbReference type="SUPFAM" id="SSF48264">
    <property type="entry name" value="Cytochrome P450"/>
    <property type="match status" value="1"/>
</dbReference>
<dbReference type="PRINTS" id="PR00385">
    <property type="entry name" value="P450"/>
</dbReference>
<evidence type="ECO:0000256" key="16">
    <source>
        <dbReference type="SAM" id="Phobius"/>
    </source>
</evidence>
<dbReference type="Pfam" id="PF02265">
    <property type="entry name" value="S1-P1_nuclease"/>
    <property type="match status" value="1"/>
</dbReference>
<dbReference type="GO" id="GO:0004519">
    <property type="term" value="F:endonuclease activity"/>
    <property type="evidence" value="ECO:0007669"/>
    <property type="project" value="UniProtKB-KW"/>
</dbReference>
<keyword evidence="13" id="KW-1015">Disulfide bond</keyword>
<keyword evidence="10" id="KW-0560">Oxidoreductase</keyword>
<dbReference type="GO" id="GO:0003676">
    <property type="term" value="F:nucleic acid binding"/>
    <property type="evidence" value="ECO:0007669"/>
    <property type="project" value="InterPro"/>
</dbReference>
<dbReference type="Gene3D" id="1.10.575.10">
    <property type="entry name" value="P1 Nuclease"/>
    <property type="match status" value="1"/>
</dbReference>
<dbReference type="CDD" id="cd11010">
    <property type="entry name" value="S1-P1_nuclease"/>
    <property type="match status" value="1"/>
</dbReference>
<dbReference type="InterPro" id="IPR008947">
    <property type="entry name" value="PLipase_C/P1_nuclease_dom_sf"/>
</dbReference>
<evidence type="ECO:0000256" key="14">
    <source>
        <dbReference type="ARBA" id="ARBA00023180"/>
    </source>
</evidence>
<dbReference type="PRINTS" id="PR00463">
    <property type="entry name" value="EP450I"/>
</dbReference>
<evidence type="ECO:0000256" key="8">
    <source>
        <dbReference type="ARBA" id="ARBA00022759"/>
    </source>
</evidence>
<accession>A0A4Y9YG90</accession>
<dbReference type="InterPro" id="IPR036396">
    <property type="entry name" value="Cyt_P450_sf"/>
</dbReference>
<dbReference type="InterPro" id="IPR017972">
    <property type="entry name" value="Cyt_P450_CS"/>
</dbReference>
<keyword evidence="5 15" id="KW-0349">Heme</keyword>
<proteinExistence type="inferred from homology"/>
<keyword evidence="14" id="KW-0325">Glycoprotein</keyword>
<dbReference type="STRING" id="205917.A0A4Y9YG90"/>
<feature type="binding site" description="axial binding residue" evidence="15">
    <location>
        <position position="509"/>
    </location>
    <ligand>
        <name>heme</name>
        <dbReference type="ChEBI" id="CHEBI:30413"/>
    </ligand>
    <ligandPart>
        <name>Fe</name>
        <dbReference type="ChEBI" id="CHEBI:18248"/>
    </ligandPart>
</feature>
<dbReference type="GO" id="GO:0006308">
    <property type="term" value="P:DNA catabolic process"/>
    <property type="evidence" value="ECO:0007669"/>
    <property type="project" value="InterPro"/>
</dbReference>
<keyword evidence="7 15" id="KW-0479">Metal-binding</keyword>
<dbReference type="GO" id="GO:0005506">
    <property type="term" value="F:iron ion binding"/>
    <property type="evidence" value="ECO:0007669"/>
    <property type="project" value="InterPro"/>
</dbReference>
<dbReference type="InterPro" id="IPR050364">
    <property type="entry name" value="Cytochrome_P450_fung"/>
</dbReference>
<dbReference type="InterPro" id="IPR003154">
    <property type="entry name" value="S1/P1nuclease"/>
</dbReference>
<evidence type="ECO:0000256" key="4">
    <source>
        <dbReference type="ARBA" id="ARBA00010617"/>
    </source>
</evidence>
<comment type="similarity">
    <text evidence="4">Belongs to the cytochrome P450 family.</text>
</comment>
<evidence type="ECO:0000256" key="6">
    <source>
        <dbReference type="ARBA" id="ARBA00022722"/>
    </source>
</evidence>
<evidence type="ECO:0000256" key="9">
    <source>
        <dbReference type="ARBA" id="ARBA00022801"/>
    </source>
</evidence>
<reference evidence="17 18" key="1">
    <citation type="submission" date="2019-02" db="EMBL/GenBank/DDBJ databases">
        <title>Genome sequencing of the rare red list fungi Dentipellis fragilis.</title>
        <authorList>
            <person name="Buettner E."/>
            <person name="Kellner H."/>
        </authorList>
    </citation>
    <scope>NUCLEOTIDE SEQUENCE [LARGE SCALE GENOMIC DNA]</scope>
    <source>
        <strain evidence="17 18">DSM 105465</strain>
    </source>
</reference>
<evidence type="ECO:0000256" key="5">
    <source>
        <dbReference type="ARBA" id="ARBA00022617"/>
    </source>
</evidence>
<comment type="similarity">
    <text evidence="3">Belongs to the nuclease type I family.</text>
</comment>
<organism evidence="17 18">
    <name type="scientific">Dentipellis fragilis</name>
    <dbReference type="NCBI Taxonomy" id="205917"/>
    <lineage>
        <taxon>Eukaryota</taxon>
        <taxon>Fungi</taxon>
        <taxon>Dikarya</taxon>
        <taxon>Basidiomycota</taxon>
        <taxon>Agaricomycotina</taxon>
        <taxon>Agaricomycetes</taxon>
        <taxon>Russulales</taxon>
        <taxon>Hericiaceae</taxon>
        <taxon>Dentipellis</taxon>
    </lineage>
</organism>
<dbReference type="PANTHER" id="PTHR46300:SF7">
    <property type="entry name" value="P450, PUTATIVE (EUROFUNG)-RELATED"/>
    <property type="match status" value="1"/>
</dbReference>
<keyword evidence="16" id="KW-1133">Transmembrane helix</keyword>
<sequence>MPLVIPTLRDSAGYLTSGLYAARGLDFVVAVICLFLAFVVRGSVQRRRGYPPGPLGWPIIGNALQLPSRKHWLKFDEWSKKYGDVFQFSSLGEKTIVLGSAAAVSELFDTRGEAYSDRPSAIMAGELAGWNLGLGYANYDLSSPHTATPESPHPVHSNDRFRALRKLFHNTIGPQACSQSAFVTMQEQERTKLLHRLLITGKQYPAGSDFGDPIRQSSAALILRLTYGYQPSSDNHEHDKLVQIVNDAMLGFSVASEPGAFWVEYWPFLRHVPTWVPGAGFQSKAKQMKEDREKLYDIPFLYTKHQKLRNLAPKSMVSTLLSSKSPTRDEELIKAAAASLYSGGAETTPSTLLSFLLAMLMYPNVQTRAQAELDALLDPPDASSSRLPTLDDRPRLPYVNALIKEVWRWNPSVPLGTNHHIWTTVRIDVINSPGLAHRVTKNDIYNGFFIEKGATLYANIWSILHNEGTYYSPHEFMPERFLDDAGALRTLDKMEDPSWTAFGFGRRICPGMHLADNSIFIYIASILHIFRIVKAVDDEGVEIEPDVDYDGFISQPKPFKCRLVPRSEAAEQLVLRTIREIEASAGSDDDSPGGHEIVATIAQIHLHPSVLPLLCSILYPDSFSDTCYLAPASTWADRLKYRMRWSAPLHYVGAVGDHPSDTCIFPGDKGWAGHDGGNVLSAIRNVTTILEDFVQDTAAAQASASARLRWSANVDKAEEALKFLIHFVGDMHQPLHLTGRDRGGNGDKVSWDGRVTNLHSLWDGLLIAKALRGIPHSSNYSRPLPVPAVEAALRGAIYDPYIRKLMWEGVGVGNALKARWEDDVEGWLDCPDSSKSRSAGWLAQLGQAVLDVFPLRQPAQETDDDTLCPYAWAVPIHKLNCDLVWPKELDEPPYGHAAYEEYDHDHDEFECRGSRVATRRCANCFGLDTPEYAGRIEKEWVVEHLLALGGIRLAGVLNGIFAPLIEDGAVPAKY</sequence>
<dbReference type="Pfam" id="PF00067">
    <property type="entry name" value="p450"/>
    <property type="match status" value="2"/>
</dbReference>
<feature type="transmembrane region" description="Helical" evidence="16">
    <location>
        <begin position="20"/>
        <end position="40"/>
    </location>
</feature>
<dbReference type="Gene3D" id="1.10.630.10">
    <property type="entry name" value="Cytochrome P450"/>
    <property type="match status" value="1"/>
</dbReference>
<dbReference type="GO" id="GO:0020037">
    <property type="term" value="F:heme binding"/>
    <property type="evidence" value="ECO:0007669"/>
    <property type="project" value="InterPro"/>
</dbReference>
<evidence type="ECO:0000313" key="18">
    <source>
        <dbReference type="Proteomes" id="UP000298327"/>
    </source>
</evidence>
<gene>
    <name evidence="17" type="ORF">EVG20_g7406</name>
</gene>